<accession>A0A1I7KFE4</accession>
<evidence type="ECO:0000313" key="3">
    <source>
        <dbReference type="Proteomes" id="UP000183508"/>
    </source>
</evidence>
<keyword evidence="1" id="KW-1133">Transmembrane helix</keyword>
<protein>
    <submittedName>
        <fullName evidence="2">Uncharacterized protein</fullName>
    </submittedName>
</protein>
<dbReference type="STRING" id="392015.SAMN05421543_115101"/>
<evidence type="ECO:0000256" key="1">
    <source>
        <dbReference type="SAM" id="Phobius"/>
    </source>
</evidence>
<keyword evidence="3" id="KW-1185">Reference proteome</keyword>
<keyword evidence="1" id="KW-0812">Transmembrane</keyword>
<proteinExistence type="predicted"/>
<reference evidence="3" key="1">
    <citation type="submission" date="2016-10" db="EMBL/GenBank/DDBJ databases">
        <authorList>
            <person name="Varghese N."/>
        </authorList>
    </citation>
    <scope>NUCLEOTIDE SEQUENCE [LARGE SCALE GENOMIC DNA]</scope>
    <source>
        <strain evidence="3">DSM 17980</strain>
    </source>
</reference>
<gene>
    <name evidence="2" type="ORF">SAMN05421543_115101</name>
</gene>
<evidence type="ECO:0000313" key="2">
    <source>
        <dbReference type="EMBL" id="SFU96162.1"/>
    </source>
</evidence>
<dbReference type="EMBL" id="FPBV01000015">
    <property type="protein sequence ID" value="SFU96162.1"/>
    <property type="molecule type" value="Genomic_DNA"/>
</dbReference>
<name>A0A1I7KFE4_9BACL</name>
<dbReference type="Proteomes" id="UP000183508">
    <property type="component" value="Unassembled WGS sequence"/>
</dbReference>
<organism evidence="2 3">
    <name type="scientific">Alicyclobacillus macrosporangiidus</name>
    <dbReference type="NCBI Taxonomy" id="392015"/>
    <lineage>
        <taxon>Bacteria</taxon>
        <taxon>Bacillati</taxon>
        <taxon>Bacillota</taxon>
        <taxon>Bacilli</taxon>
        <taxon>Bacillales</taxon>
        <taxon>Alicyclobacillaceae</taxon>
        <taxon>Alicyclobacillus</taxon>
    </lineage>
</organism>
<sequence>MPQVRFFDRLKFRCFLRGMSVRASLEEITGRGWIFVAVIVGVIMVFGPQAIALVKDHVGSSLNTVSQNYNFNY</sequence>
<dbReference type="AlphaFoldDB" id="A0A1I7KFE4"/>
<feature type="transmembrane region" description="Helical" evidence="1">
    <location>
        <begin position="32"/>
        <end position="54"/>
    </location>
</feature>
<keyword evidence="1" id="KW-0472">Membrane</keyword>
<dbReference type="RefSeq" id="WP_074954127.1">
    <property type="nucleotide sequence ID" value="NZ_FPBV01000015.1"/>
</dbReference>
<dbReference type="OrthoDB" id="2376889at2"/>